<dbReference type="Proteomes" id="UP000030755">
    <property type="component" value="Unassembled WGS sequence"/>
</dbReference>
<sequence>MIDKAERADDPDQTILIPGIPNEDVIDFVNNDLFNRIAFFEQAPSICYHNNRYRKSSIINGFFPIEDSLKHNLPANVEFCLSQKLCERAKTDIMRQIEKNMATISNNDRMISVVHTSNAPAAIGPYSNGMVFVSGQIPIDPKTGAVVYGSIEEQTNVVEASESGKLVIDGRVELNKVVKTTVLLKDMNDFAKMNEIYAQPARAAFEVARLPRDVSIEVECVAVL</sequence>
<dbReference type="HOGENOM" id="CLU_1235658_0_0_1"/>
<dbReference type="SUPFAM" id="SSF55298">
    <property type="entry name" value="YjgF-like"/>
    <property type="match status" value="1"/>
</dbReference>
<dbReference type="NCBIfam" id="TIGR00004">
    <property type="entry name" value="Rid family detoxifying hydrolase"/>
    <property type="match status" value="1"/>
</dbReference>
<name>A0A075APQ4_ROZAC</name>
<dbReference type="InterPro" id="IPR006175">
    <property type="entry name" value="YjgF/YER057c/UK114"/>
</dbReference>
<dbReference type="GO" id="GO:0005739">
    <property type="term" value="C:mitochondrion"/>
    <property type="evidence" value="ECO:0007669"/>
    <property type="project" value="TreeGrafter"/>
</dbReference>
<dbReference type="EMBL" id="KE561174">
    <property type="protein sequence ID" value="EPZ32169.1"/>
    <property type="molecule type" value="Genomic_DNA"/>
</dbReference>
<accession>A0A075APQ4</accession>
<keyword evidence="3" id="KW-1185">Reference proteome</keyword>
<dbReference type="OrthoDB" id="309640at2759"/>
<organism evidence="2 3">
    <name type="scientific">Rozella allomycis (strain CSF55)</name>
    <dbReference type="NCBI Taxonomy" id="988480"/>
    <lineage>
        <taxon>Eukaryota</taxon>
        <taxon>Fungi</taxon>
        <taxon>Fungi incertae sedis</taxon>
        <taxon>Cryptomycota</taxon>
        <taxon>Cryptomycota incertae sedis</taxon>
        <taxon>Rozella</taxon>
    </lineage>
</organism>
<gene>
    <name evidence="2" type="ORF">O9G_003308</name>
</gene>
<dbReference type="Gene3D" id="3.30.1330.40">
    <property type="entry name" value="RutC-like"/>
    <property type="match status" value="1"/>
</dbReference>
<dbReference type="InterPro" id="IPR035959">
    <property type="entry name" value="RutC-like_sf"/>
</dbReference>
<dbReference type="FunFam" id="3.30.1330.40:FF:000001">
    <property type="entry name" value="L-PSP family endoribonuclease"/>
    <property type="match status" value="1"/>
</dbReference>
<protein>
    <submittedName>
        <fullName evidence="2">Endoribonuclease L-PSP/chorismate mutase-like domain-containing protein</fullName>
    </submittedName>
</protein>
<proteinExistence type="inferred from homology"/>
<comment type="similarity">
    <text evidence="1">Belongs to the RutC family.</text>
</comment>
<reference evidence="2 3" key="1">
    <citation type="journal article" date="2013" name="Curr. Biol.">
        <title>Shared signatures of parasitism and phylogenomics unite Cryptomycota and microsporidia.</title>
        <authorList>
            <person name="James T.Y."/>
            <person name="Pelin A."/>
            <person name="Bonen L."/>
            <person name="Ahrendt S."/>
            <person name="Sain D."/>
            <person name="Corradi N."/>
            <person name="Stajich J.E."/>
        </authorList>
    </citation>
    <scope>NUCLEOTIDE SEQUENCE [LARGE SCALE GENOMIC DNA]</scope>
    <source>
        <strain evidence="2 3">CSF55</strain>
    </source>
</reference>
<evidence type="ECO:0000256" key="1">
    <source>
        <dbReference type="ARBA" id="ARBA00010552"/>
    </source>
</evidence>
<dbReference type="Pfam" id="PF01042">
    <property type="entry name" value="Ribonuc_L-PSP"/>
    <property type="match status" value="1"/>
</dbReference>
<evidence type="ECO:0000313" key="2">
    <source>
        <dbReference type="EMBL" id="EPZ32169.1"/>
    </source>
</evidence>
<dbReference type="PANTHER" id="PTHR11803:SF58">
    <property type="entry name" value="PROTEIN HMF1-RELATED"/>
    <property type="match status" value="1"/>
</dbReference>
<dbReference type="PANTHER" id="PTHR11803">
    <property type="entry name" value="2-IMINOBUTANOATE/2-IMINOPROPANOATE DEAMINASE RIDA"/>
    <property type="match status" value="1"/>
</dbReference>
<dbReference type="GO" id="GO:0005829">
    <property type="term" value="C:cytosol"/>
    <property type="evidence" value="ECO:0007669"/>
    <property type="project" value="TreeGrafter"/>
</dbReference>
<dbReference type="STRING" id="988480.A0A075APQ4"/>
<dbReference type="CDD" id="cd00448">
    <property type="entry name" value="YjgF_YER057c_UK114_family"/>
    <property type="match status" value="1"/>
</dbReference>
<dbReference type="AlphaFoldDB" id="A0A075APQ4"/>
<evidence type="ECO:0000313" key="3">
    <source>
        <dbReference type="Proteomes" id="UP000030755"/>
    </source>
</evidence>
<dbReference type="InterPro" id="IPR006056">
    <property type="entry name" value="RidA"/>
</dbReference>
<dbReference type="GO" id="GO:0019239">
    <property type="term" value="F:deaminase activity"/>
    <property type="evidence" value="ECO:0007669"/>
    <property type="project" value="TreeGrafter"/>
</dbReference>